<sequence length="81" mass="9335">MNINADLEIDPNNMCDTQNEKQQNQLFSTTLLCSRSVGTASQFLGAFSFFCHFNNEILNSYYFINQHNVEVFAYELTTIKP</sequence>
<proteinExistence type="predicted"/>
<evidence type="ECO:0000313" key="1">
    <source>
        <dbReference type="EMBL" id="CRL06604.1"/>
    </source>
</evidence>
<protein>
    <submittedName>
        <fullName evidence="1">CLUMA_CG019723, isoform A</fullName>
    </submittedName>
</protein>
<accession>A0A1J1J486</accession>
<keyword evidence="2" id="KW-1185">Reference proteome</keyword>
<dbReference type="Proteomes" id="UP000183832">
    <property type="component" value="Unassembled WGS sequence"/>
</dbReference>
<gene>
    <name evidence="1" type="ORF">CLUMA_CG019723</name>
</gene>
<dbReference type="AlphaFoldDB" id="A0A1J1J486"/>
<name>A0A1J1J486_9DIPT</name>
<organism evidence="1 2">
    <name type="scientific">Clunio marinus</name>
    <dbReference type="NCBI Taxonomy" id="568069"/>
    <lineage>
        <taxon>Eukaryota</taxon>
        <taxon>Metazoa</taxon>
        <taxon>Ecdysozoa</taxon>
        <taxon>Arthropoda</taxon>
        <taxon>Hexapoda</taxon>
        <taxon>Insecta</taxon>
        <taxon>Pterygota</taxon>
        <taxon>Neoptera</taxon>
        <taxon>Endopterygota</taxon>
        <taxon>Diptera</taxon>
        <taxon>Nematocera</taxon>
        <taxon>Chironomoidea</taxon>
        <taxon>Chironomidae</taxon>
        <taxon>Clunio</taxon>
    </lineage>
</organism>
<dbReference type="EMBL" id="CVRI01000067">
    <property type="protein sequence ID" value="CRL06604.1"/>
    <property type="molecule type" value="Genomic_DNA"/>
</dbReference>
<reference evidence="1 2" key="1">
    <citation type="submission" date="2015-04" db="EMBL/GenBank/DDBJ databases">
        <authorList>
            <person name="Syromyatnikov M.Y."/>
            <person name="Popov V.N."/>
        </authorList>
    </citation>
    <scope>NUCLEOTIDE SEQUENCE [LARGE SCALE GENOMIC DNA]</scope>
</reference>
<evidence type="ECO:0000313" key="2">
    <source>
        <dbReference type="Proteomes" id="UP000183832"/>
    </source>
</evidence>